<dbReference type="GeneID" id="19947573"/>
<reference evidence="1 2" key="1">
    <citation type="submission" date="2012-04" db="EMBL/GenBank/DDBJ databases">
        <title>The Genome Sequence of Saprolegnia declina VS20.</title>
        <authorList>
            <consortium name="The Broad Institute Genome Sequencing Platform"/>
            <person name="Russ C."/>
            <person name="Nusbaum C."/>
            <person name="Tyler B."/>
            <person name="van West P."/>
            <person name="Dieguez-Uribeondo J."/>
            <person name="de Bruijn I."/>
            <person name="Tripathy S."/>
            <person name="Jiang R."/>
            <person name="Young S.K."/>
            <person name="Zeng Q."/>
            <person name="Gargeya S."/>
            <person name="Fitzgerald M."/>
            <person name="Haas B."/>
            <person name="Abouelleil A."/>
            <person name="Alvarado L."/>
            <person name="Arachchi H.M."/>
            <person name="Berlin A."/>
            <person name="Chapman S.B."/>
            <person name="Goldberg J."/>
            <person name="Griggs A."/>
            <person name="Gujja S."/>
            <person name="Hansen M."/>
            <person name="Howarth C."/>
            <person name="Imamovic A."/>
            <person name="Larimer J."/>
            <person name="McCowen C."/>
            <person name="Montmayeur A."/>
            <person name="Murphy C."/>
            <person name="Neiman D."/>
            <person name="Pearson M."/>
            <person name="Priest M."/>
            <person name="Roberts A."/>
            <person name="Saif S."/>
            <person name="Shea T."/>
            <person name="Sisk P."/>
            <person name="Sykes S."/>
            <person name="Wortman J."/>
            <person name="Nusbaum C."/>
            <person name="Birren B."/>
        </authorList>
    </citation>
    <scope>NUCLEOTIDE SEQUENCE [LARGE SCALE GENOMIC DNA]</scope>
    <source>
        <strain evidence="1 2">VS20</strain>
    </source>
</reference>
<evidence type="ECO:0000313" key="1">
    <source>
        <dbReference type="EMBL" id="EQC35556.1"/>
    </source>
</evidence>
<proteinExistence type="predicted"/>
<gene>
    <name evidence="1" type="ORF">SDRG_06846</name>
</gene>
<dbReference type="InParanoid" id="T0QLH2"/>
<evidence type="ECO:0000313" key="2">
    <source>
        <dbReference type="Proteomes" id="UP000030762"/>
    </source>
</evidence>
<protein>
    <submittedName>
        <fullName evidence="1">Uncharacterized protein</fullName>
    </submittedName>
</protein>
<dbReference type="AlphaFoldDB" id="T0QLH2"/>
<accession>T0QLH2</accession>
<name>T0QLH2_SAPDV</name>
<sequence length="442" mass="47860">MDFPAPFNAMANAQLLKAEQDLYTESCRAMTRSSMTAGVATVTGITTAGASAAVYIPFFVHQVNYSSNINTQLAECSAEVRRRGLESLDTAYGRIFFGAVLTCTGSIVGLVVPGSDLAADMWLAPAAEATAEAILVSRVGEAAIHAADRVVEALQNAVVVDTFCEIAGFDVVEKLHPFQNFLHDNEAVKAELTKRIEMQAISTPIATIEICAAPIHENLARRDVEAYVETITANQKKDERTKLTAAAVYAAPSVPSSGGVWSWVWGWVFYSSPVVTPGGVSGDISTMTETQVKAKIEDLQRCSVAQLRIVYDKVADTLTLSNMTNAQRLEKHLEAFVLARSLVLLHYDLDQCRTVGDGYLADETKTSSKCASVALIQAASAVSAAKPTQLDLLQWMEPNEVVATHMVQWRQLNLGVQEQRVKEQVEAKKRDTACHFGGARTA</sequence>
<dbReference type="Proteomes" id="UP000030762">
    <property type="component" value="Unassembled WGS sequence"/>
</dbReference>
<keyword evidence="2" id="KW-1185">Reference proteome</keyword>
<organism evidence="1 2">
    <name type="scientific">Saprolegnia diclina (strain VS20)</name>
    <dbReference type="NCBI Taxonomy" id="1156394"/>
    <lineage>
        <taxon>Eukaryota</taxon>
        <taxon>Sar</taxon>
        <taxon>Stramenopiles</taxon>
        <taxon>Oomycota</taxon>
        <taxon>Saprolegniomycetes</taxon>
        <taxon>Saprolegniales</taxon>
        <taxon>Saprolegniaceae</taxon>
        <taxon>Saprolegnia</taxon>
    </lineage>
</organism>
<dbReference type="EMBL" id="JH767150">
    <property type="protein sequence ID" value="EQC35556.1"/>
    <property type="molecule type" value="Genomic_DNA"/>
</dbReference>
<dbReference type="RefSeq" id="XP_008610873.1">
    <property type="nucleotide sequence ID" value="XM_008612651.1"/>
</dbReference>
<dbReference type="VEuPathDB" id="FungiDB:SDRG_06846"/>